<dbReference type="SMART" id="SM00244">
    <property type="entry name" value="PHB"/>
    <property type="match status" value="1"/>
</dbReference>
<dbReference type="OrthoDB" id="434619at2759"/>
<evidence type="ECO:0000313" key="3">
    <source>
        <dbReference type="Proteomes" id="UP000198341"/>
    </source>
</evidence>
<dbReference type="STRING" id="41875.K8EID3"/>
<dbReference type="RefSeq" id="XP_007511781.1">
    <property type="nucleotide sequence ID" value="XM_007511719.1"/>
</dbReference>
<proteinExistence type="predicted"/>
<dbReference type="InterPro" id="IPR001107">
    <property type="entry name" value="Band_7"/>
</dbReference>
<name>K8EID3_9CHLO</name>
<dbReference type="Proteomes" id="UP000198341">
    <property type="component" value="Chromosome 8"/>
</dbReference>
<dbReference type="InterPro" id="IPR050710">
    <property type="entry name" value="Band7/mec-2_domain"/>
</dbReference>
<keyword evidence="3" id="KW-1185">Reference proteome</keyword>
<dbReference type="SUPFAM" id="SSF117892">
    <property type="entry name" value="Band 7/SPFH domain"/>
    <property type="match status" value="1"/>
</dbReference>
<evidence type="ECO:0000259" key="1">
    <source>
        <dbReference type="SMART" id="SM00244"/>
    </source>
</evidence>
<dbReference type="InterPro" id="IPR036013">
    <property type="entry name" value="Band_7/SPFH_dom_sf"/>
</dbReference>
<feature type="domain" description="Band 7" evidence="1">
    <location>
        <begin position="2"/>
        <end position="164"/>
    </location>
</feature>
<dbReference type="AlphaFoldDB" id="K8EID3"/>
<dbReference type="CDD" id="cd03407">
    <property type="entry name" value="SPFH_like_u4"/>
    <property type="match status" value="1"/>
</dbReference>
<dbReference type="EMBL" id="FO082271">
    <property type="protein sequence ID" value="CCO17902.1"/>
    <property type="molecule type" value="Genomic_DNA"/>
</dbReference>
<dbReference type="PANTHER" id="PTHR43327:SF10">
    <property type="entry name" value="STOMATIN-LIKE PROTEIN 2, MITOCHONDRIAL"/>
    <property type="match status" value="1"/>
</dbReference>
<dbReference type="eggNOG" id="KOG2620">
    <property type="taxonomic scope" value="Eukaryota"/>
</dbReference>
<sequence>MACWTCVDQGTFGVIATCGKFDRFAPPGCHVIIPCLGTANVGTISTRIQSLDVSVETKTLDNVFVNIIISTQYQVLQDKSRMFDAFYKLTDSKGQIRSYIFDVVRSTVPRIKLDDVFTSKEEIAMEVKNMLAKSMEEFGYNIISTLVTDIAPDPKVKNAMNEINAAQRQRVAAKDRAEAEKIMVVKAAEADAESKYLSGTGMARQRQAIINGLRDSVVNFQKEVDGISSKDVMEMMMMTQYFDTMKEVGTQGGNSTIFVPSGPAAVADASAAIRAGLMQGNAAVAAMQR</sequence>
<dbReference type="PANTHER" id="PTHR43327">
    <property type="entry name" value="STOMATIN-LIKE PROTEIN 2, MITOCHONDRIAL"/>
    <property type="match status" value="1"/>
</dbReference>
<organism evidence="2 3">
    <name type="scientific">Bathycoccus prasinos</name>
    <dbReference type="NCBI Taxonomy" id="41875"/>
    <lineage>
        <taxon>Eukaryota</taxon>
        <taxon>Viridiplantae</taxon>
        <taxon>Chlorophyta</taxon>
        <taxon>Mamiellophyceae</taxon>
        <taxon>Mamiellales</taxon>
        <taxon>Bathycoccaceae</taxon>
        <taxon>Bathycoccus</taxon>
    </lineage>
</organism>
<dbReference type="KEGG" id="bpg:Bathy08g03010"/>
<gene>
    <name evidence="2" type="ORF">Bathy08g03010</name>
</gene>
<evidence type="ECO:0000313" key="2">
    <source>
        <dbReference type="EMBL" id="CCO17902.1"/>
    </source>
</evidence>
<protein>
    <recommendedName>
        <fullName evidence="1">Band 7 domain-containing protein</fullName>
    </recommendedName>
</protein>
<dbReference type="Gene3D" id="3.30.479.30">
    <property type="entry name" value="Band 7 domain"/>
    <property type="match status" value="1"/>
</dbReference>
<dbReference type="Pfam" id="PF01145">
    <property type="entry name" value="Band_7"/>
    <property type="match status" value="1"/>
</dbReference>
<reference evidence="2 3" key="1">
    <citation type="submission" date="2011-10" db="EMBL/GenBank/DDBJ databases">
        <authorList>
            <person name="Genoscope - CEA"/>
        </authorList>
    </citation>
    <scope>NUCLEOTIDE SEQUENCE [LARGE SCALE GENOMIC DNA]</scope>
    <source>
        <strain evidence="2 3">RCC 1105</strain>
    </source>
</reference>
<accession>K8EID3</accession>
<dbReference type="GeneID" id="19014280"/>